<dbReference type="Gene3D" id="2.30.42.10">
    <property type="match status" value="1"/>
</dbReference>
<dbReference type="RefSeq" id="XP_005842236.1">
    <property type="nucleotide sequence ID" value="XM_005842179.1"/>
</dbReference>
<dbReference type="SUPFAM" id="SSF48452">
    <property type="entry name" value="TPR-like"/>
    <property type="match status" value="1"/>
</dbReference>
<sequence length="315" mass="35777">MSAAFELARTSEEERIQDLSISSSIKTLQGLTSTIIPEAKKKQVTAPQEPFFGVGLSVSHKTLQVEDVVQGWASASCGLICVGDRLLSIDGREVEDIEDVKRLIPGRLIATLEHNKMTEDLEDLAVRSSQEISALKSEIERLRSELRSSQEAQGRTSLACKSAIAEMEPLRDEVWRVYETLARTQREHNELSKSIDSYKKCLECARHRGREDKQFVYYNEIGEMLFQLGDYLGAIGSHSQAVDIARRTAMDKIQLTDCRLKMAFNYMRLKEFKTAQDLFESCREDYVMLYGEDHPNVVTTKEQLDLSIKSQPKEE</sequence>
<dbReference type="Pfam" id="PF13374">
    <property type="entry name" value="TPR_10"/>
    <property type="match status" value="1"/>
</dbReference>
<organism evidence="3">
    <name type="scientific">Guillardia theta (strain CCMP2712)</name>
    <name type="common">Cryptophyte</name>
    <dbReference type="NCBI Taxonomy" id="905079"/>
    <lineage>
        <taxon>Eukaryota</taxon>
        <taxon>Cryptophyceae</taxon>
        <taxon>Pyrenomonadales</taxon>
        <taxon>Geminigeraceae</taxon>
        <taxon>Guillardia</taxon>
    </lineage>
</organism>
<dbReference type="GeneID" id="17311868"/>
<dbReference type="InterPro" id="IPR036034">
    <property type="entry name" value="PDZ_sf"/>
</dbReference>
<keyword evidence="1" id="KW-0175">Coiled coil</keyword>
<evidence type="ECO:0000313" key="5">
    <source>
        <dbReference type="Proteomes" id="UP000011087"/>
    </source>
</evidence>
<dbReference type="Pfam" id="PF17820">
    <property type="entry name" value="PDZ_6"/>
    <property type="match status" value="1"/>
</dbReference>
<feature type="domain" description="PDZ" evidence="2">
    <location>
        <begin position="43"/>
        <end position="97"/>
    </location>
</feature>
<reference evidence="3 5" key="1">
    <citation type="journal article" date="2012" name="Nature">
        <title>Algal genomes reveal evolutionary mosaicism and the fate of nucleomorphs.</title>
        <authorList>
            <consortium name="DOE Joint Genome Institute"/>
            <person name="Curtis B.A."/>
            <person name="Tanifuji G."/>
            <person name="Burki F."/>
            <person name="Gruber A."/>
            <person name="Irimia M."/>
            <person name="Maruyama S."/>
            <person name="Arias M.C."/>
            <person name="Ball S.G."/>
            <person name="Gile G.H."/>
            <person name="Hirakawa Y."/>
            <person name="Hopkins J.F."/>
            <person name="Kuo A."/>
            <person name="Rensing S.A."/>
            <person name="Schmutz J."/>
            <person name="Symeonidi A."/>
            <person name="Elias M."/>
            <person name="Eveleigh R.J."/>
            <person name="Herman E.K."/>
            <person name="Klute M.J."/>
            <person name="Nakayama T."/>
            <person name="Obornik M."/>
            <person name="Reyes-Prieto A."/>
            <person name="Armbrust E.V."/>
            <person name="Aves S.J."/>
            <person name="Beiko R.G."/>
            <person name="Coutinho P."/>
            <person name="Dacks J.B."/>
            <person name="Durnford D.G."/>
            <person name="Fast N.M."/>
            <person name="Green B.R."/>
            <person name="Grisdale C.J."/>
            <person name="Hempel F."/>
            <person name="Henrissat B."/>
            <person name="Hoppner M.P."/>
            <person name="Ishida K."/>
            <person name="Kim E."/>
            <person name="Koreny L."/>
            <person name="Kroth P.G."/>
            <person name="Liu Y."/>
            <person name="Malik S.B."/>
            <person name="Maier U.G."/>
            <person name="McRose D."/>
            <person name="Mock T."/>
            <person name="Neilson J.A."/>
            <person name="Onodera N.T."/>
            <person name="Poole A.M."/>
            <person name="Pritham E.J."/>
            <person name="Richards T.A."/>
            <person name="Rocap G."/>
            <person name="Roy S.W."/>
            <person name="Sarai C."/>
            <person name="Schaack S."/>
            <person name="Shirato S."/>
            <person name="Slamovits C.H."/>
            <person name="Spencer D.F."/>
            <person name="Suzuki S."/>
            <person name="Worden A.Z."/>
            <person name="Zauner S."/>
            <person name="Barry K."/>
            <person name="Bell C."/>
            <person name="Bharti A.K."/>
            <person name="Crow J.A."/>
            <person name="Grimwood J."/>
            <person name="Kramer R."/>
            <person name="Lindquist E."/>
            <person name="Lucas S."/>
            <person name="Salamov A."/>
            <person name="McFadden G.I."/>
            <person name="Lane C.E."/>
            <person name="Keeling P.J."/>
            <person name="Gray M.W."/>
            <person name="Grigoriev I.V."/>
            <person name="Archibald J.M."/>
        </authorList>
    </citation>
    <scope>NUCLEOTIDE SEQUENCE</scope>
    <source>
        <strain evidence="3 5">CCMP2712</strain>
    </source>
</reference>
<keyword evidence="5" id="KW-1185">Reference proteome</keyword>
<dbReference type="InterPro" id="IPR011990">
    <property type="entry name" value="TPR-like_helical_dom_sf"/>
</dbReference>
<dbReference type="EnsemblProtists" id="EKX55256">
    <property type="protein sequence ID" value="EKX55256"/>
    <property type="gene ID" value="GUITHDRAFT_131501"/>
</dbReference>
<dbReference type="PROSITE" id="PS50106">
    <property type="entry name" value="PDZ"/>
    <property type="match status" value="1"/>
</dbReference>
<proteinExistence type="predicted"/>
<reference evidence="4" key="3">
    <citation type="submission" date="2015-06" db="UniProtKB">
        <authorList>
            <consortium name="EnsemblProtists"/>
        </authorList>
    </citation>
    <scope>IDENTIFICATION</scope>
</reference>
<evidence type="ECO:0000256" key="1">
    <source>
        <dbReference type="SAM" id="Coils"/>
    </source>
</evidence>
<dbReference type="PaxDb" id="55529-EKX55256"/>
<dbReference type="SUPFAM" id="SSF50156">
    <property type="entry name" value="PDZ domain-like"/>
    <property type="match status" value="1"/>
</dbReference>
<dbReference type="EMBL" id="JH992965">
    <property type="protein sequence ID" value="EKX55256.1"/>
    <property type="molecule type" value="Genomic_DNA"/>
</dbReference>
<dbReference type="SMART" id="SM00028">
    <property type="entry name" value="TPR"/>
    <property type="match status" value="2"/>
</dbReference>
<dbReference type="KEGG" id="gtt:GUITHDRAFT_131501"/>
<dbReference type="HOGENOM" id="CLU_884095_0_0_1"/>
<dbReference type="InterPro" id="IPR041489">
    <property type="entry name" value="PDZ_6"/>
</dbReference>
<evidence type="ECO:0000313" key="4">
    <source>
        <dbReference type="EnsemblProtists" id="EKX55256"/>
    </source>
</evidence>
<accession>L1K362</accession>
<name>L1K362_GUITC</name>
<protein>
    <recommendedName>
        <fullName evidence="2">PDZ domain-containing protein</fullName>
    </recommendedName>
</protein>
<reference evidence="5" key="2">
    <citation type="submission" date="2012-11" db="EMBL/GenBank/DDBJ databases">
        <authorList>
            <person name="Kuo A."/>
            <person name="Curtis B.A."/>
            <person name="Tanifuji G."/>
            <person name="Burki F."/>
            <person name="Gruber A."/>
            <person name="Irimia M."/>
            <person name="Maruyama S."/>
            <person name="Arias M.C."/>
            <person name="Ball S.G."/>
            <person name="Gile G.H."/>
            <person name="Hirakawa Y."/>
            <person name="Hopkins J.F."/>
            <person name="Rensing S.A."/>
            <person name="Schmutz J."/>
            <person name="Symeonidi A."/>
            <person name="Elias M."/>
            <person name="Eveleigh R.J."/>
            <person name="Herman E.K."/>
            <person name="Klute M.J."/>
            <person name="Nakayama T."/>
            <person name="Obornik M."/>
            <person name="Reyes-Prieto A."/>
            <person name="Armbrust E.V."/>
            <person name="Aves S.J."/>
            <person name="Beiko R.G."/>
            <person name="Coutinho P."/>
            <person name="Dacks J.B."/>
            <person name="Durnford D.G."/>
            <person name="Fast N.M."/>
            <person name="Green B.R."/>
            <person name="Grisdale C."/>
            <person name="Hempe F."/>
            <person name="Henrissat B."/>
            <person name="Hoppner M.P."/>
            <person name="Ishida K.-I."/>
            <person name="Kim E."/>
            <person name="Koreny L."/>
            <person name="Kroth P.G."/>
            <person name="Liu Y."/>
            <person name="Malik S.-B."/>
            <person name="Maier U.G."/>
            <person name="McRose D."/>
            <person name="Mock T."/>
            <person name="Neilson J.A."/>
            <person name="Onodera N.T."/>
            <person name="Poole A.M."/>
            <person name="Pritham E.J."/>
            <person name="Richards T.A."/>
            <person name="Rocap G."/>
            <person name="Roy S.W."/>
            <person name="Sarai C."/>
            <person name="Schaack S."/>
            <person name="Shirato S."/>
            <person name="Slamovits C.H."/>
            <person name="Spencer D.F."/>
            <person name="Suzuki S."/>
            <person name="Worden A.Z."/>
            <person name="Zauner S."/>
            <person name="Barry K."/>
            <person name="Bell C."/>
            <person name="Bharti A.K."/>
            <person name="Crow J.A."/>
            <person name="Grimwood J."/>
            <person name="Kramer R."/>
            <person name="Lindquist E."/>
            <person name="Lucas S."/>
            <person name="Salamov A."/>
            <person name="McFadden G.I."/>
            <person name="Lane C.E."/>
            <person name="Keeling P.J."/>
            <person name="Gray M.W."/>
            <person name="Grigoriev I.V."/>
            <person name="Archibald J.M."/>
        </authorList>
    </citation>
    <scope>NUCLEOTIDE SEQUENCE</scope>
    <source>
        <strain evidence="5">CCMP2712</strain>
    </source>
</reference>
<dbReference type="InterPro" id="IPR019734">
    <property type="entry name" value="TPR_rpt"/>
</dbReference>
<gene>
    <name evidence="3" type="ORF">GUITHDRAFT_131501</name>
</gene>
<dbReference type="Proteomes" id="UP000011087">
    <property type="component" value="Unassembled WGS sequence"/>
</dbReference>
<dbReference type="InterPro" id="IPR001478">
    <property type="entry name" value="PDZ"/>
</dbReference>
<dbReference type="Gene3D" id="1.25.40.10">
    <property type="entry name" value="Tetratricopeptide repeat domain"/>
    <property type="match status" value="1"/>
</dbReference>
<dbReference type="AlphaFoldDB" id="L1K362"/>
<evidence type="ECO:0000313" key="3">
    <source>
        <dbReference type="EMBL" id="EKX55256.1"/>
    </source>
</evidence>
<evidence type="ECO:0000259" key="2">
    <source>
        <dbReference type="PROSITE" id="PS50106"/>
    </source>
</evidence>
<feature type="coiled-coil region" evidence="1">
    <location>
        <begin position="125"/>
        <end position="152"/>
    </location>
</feature>